<sequence length="136" mass="14212">MSTLLDKRSSMNSNRVGAPGVALSSTPALFGIIGLRTENVANPVVTFKGTIGVSGDFGDIYRIEIVRGETYSPANVIFTAEGVVTTIATTEFKSFVAQDLLAPAAPLTVYSSYISGVTTTVRNGPEVFAGEASTPF</sequence>
<accession>A0ABT9CEB8</accession>
<name>A0ABT9CEB8_9BACL</name>
<gene>
    <name evidence="1" type="ORF">Q5741_14540</name>
</gene>
<evidence type="ECO:0000313" key="1">
    <source>
        <dbReference type="EMBL" id="MDO7907625.1"/>
    </source>
</evidence>
<evidence type="ECO:0000313" key="2">
    <source>
        <dbReference type="Proteomes" id="UP001240171"/>
    </source>
</evidence>
<protein>
    <submittedName>
        <fullName evidence="1">Uncharacterized protein</fullName>
    </submittedName>
</protein>
<dbReference type="EMBL" id="JAUQTB010000008">
    <property type="protein sequence ID" value="MDO7907625.1"/>
    <property type="molecule type" value="Genomic_DNA"/>
</dbReference>
<organism evidence="1 2">
    <name type="scientific">Paenibacillus lacisoli</name>
    <dbReference type="NCBI Taxonomy" id="3064525"/>
    <lineage>
        <taxon>Bacteria</taxon>
        <taxon>Bacillati</taxon>
        <taxon>Bacillota</taxon>
        <taxon>Bacilli</taxon>
        <taxon>Bacillales</taxon>
        <taxon>Paenibacillaceae</taxon>
        <taxon>Paenibacillus</taxon>
    </lineage>
</organism>
<proteinExistence type="predicted"/>
<reference evidence="1 2" key="1">
    <citation type="submission" date="2023-07" db="EMBL/GenBank/DDBJ databases">
        <title>Paenibacillus sp. JX-17 nov. isolated from soil.</title>
        <authorList>
            <person name="Wan Y."/>
            <person name="Liu B."/>
        </authorList>
    </citation>
    <scope>NUCLEOTIDE SEQUENCE [LARGE SCALE GENOMIC DNA]</scope>
    <source>
        <strain evidence="1 2">JX-17</strain>
    </source>
</reference>
<dbReference type="RefSeq" id="WP_305024833.1">
    <property type="nucleotide sequence ID" value="NZ_JAUQTB010000008.1"/>
</dbReference>
<comment type="caution">
    <text evidence="1">The sequence shown here is derived from an EMBL/GenBank/DDBJ whole genome shotgun (WGS) entry which is preliminary data.</text>
</comment>
<keyword evidence="2" id="KW-1185">Reference proteome</keyword>
<dbReference type="Proteomes" id="UP001240171">
    <property type="component" value="Unassembled WGS sequence"/>
</dbReference>